<evidence type="ECO:0000313" key="9">
    <source>
        <dbReference type="Ensembl" id="ENSGMOP00000006696.2"/>
    </source>
</evidence>
<dbReference type="GeneTree" id="ENSGT00940000160242"/>
<dbReference type="InterPro" id="IPR013087">
    <property type="entry name" value="Znf_C2H2_type"/>
</dbReference>
<accession>A0A8C4Z4Q0</accession>
<dbReference type="GO" id="GO:0003676">
    <property type="term" value="F:nucleic acid binding"/>
    <property type="evidence" value="ECO:0007669"/>
    <property type="project" value="InterPro"/>
</dbReference>
<evidence type="ECO:0000313" key="10">
    <source>
        <dbReference type="Proteomes" id="UP000694546"/>
    </source>
</evidence>
<feature type="compositionally biased region" description="Basic residues" evidence="7">
    <location>
        <begin position="106"/>
        <end position="116"/>
    </location>
</feature>
<keyword evidence="3" id="KW-0677">Repeat</keyword>
<feature type="domain" description="C2H2-type" evidence="8">
    <location>
        <begin position="241"/>
        <end position="263"/>
    </location>
</feature>
<sequence>SRRLFHACQSGLLPALMRPSHPMIQPSLGGLKQFLPFPMSSASAAASLFPGFSTMDPVQKAVLHHTLGVVPTVKRKHVSCSVCQLRFNSQSQALAHYKGTKHAKKLKAHGTPKTRLKGSAVAKETAKQENAKGINTSQSPNDAERKGEELFLYQAEGEVGGETEEEKAKRLLYCSLCKVAVNSSSQLDAHNMGTKHKTMVEARTGGGSIKSYPRTGVKGKLAAAAPPTKSATGLQNKTFHCETCDVHVNSETQLKQHISSRRHKDRAAGKPAKPKYSPYSKPAKAAYPDQRVTLSVGKDLGPPLPAQIMPAHLAAVAAAAAAAMGNPFSLPALFQTQSLPAALLRPAPGPVRTSHPQMLFAPY</sequence>
<keyword evidence="5" id="KW-0862">Zinc</keyword>
<keyword evidence="2" id="KW-0479">Metal-binding</keyword>
<dbReference type="InterPro" id="IPR036236">
    <property type="entry name" value="Znf_C2H2_sf"/>
</dbReference>
<reference evidence="9" key="2">
    <citation type="submission" date="2025-09" db="UniProtKB">
        <authorList>
            <consortium name="Ensembl"/>
        </authorList>
    </citation>
    <scope>IDENTIFICATION</scope>
</reference>
<evidence type="ECO:0000256" key="4">
    <source>
        <dbReference type="ARBA" id="ARBA00022771"/>
    </source>
</evidence>
<evidence type="ECO:0000256" key="1">
    <source>
        <dbReference type="ARBA" id="ARBA00004123"/>
    </source>
</evidence>
<dbReference type="SMART" id="SM00451">
    <property type="entry name" value="ZnF_U1"/>
    <property type="match status" value="3"/>
</dbReference>
<name>A0A8C4Z4Q0_GADMO</name>
<reference evidence="9" key="1">
    <citation type="submission" date="2025-08" db="UniProtKB">
        <authorList>
            <consortium name="Ensembl"/>
        </authorList>
    </citation>
    <scope>IDENTIFICATION</scope>
</reference>
<organism evidence="9 10">
    <name type="scientific">Gadus morhua</name>
    <name type="common">Atlantic cod</name>
    <dbReference type="NCBI Taxonomy" id="8049"/>
    <lineage>
        <taxon>Eukaryota</taxon>
        <taxon>Metazoa</taxon>
        <taxon>Chordata</taxon>
        <taxon>Craniata</taxon>
        <taxon>Vertebrata</taxon>
        <taxon>Euteleostomi</taxon>
        <taxon>Actinopterygii</taxon>
        <taxon>Neopterygii</taxon>
        <taxon>Teleostei</taxon>
        <taxon>Neoteleostei</taxon>
        <taxon>Acanthomorphata</taxon>
        <taxon>Zeiogadaria</taxon>
        <taxon>Gadariae</taxon>
        <taxon>Gadiformes</taxon>
        <taxon>Gadoidei</taxon>
        <taxon>Gadidae</taxon>
        <taxon>Gadus</taxon>
    </lineage>
</organism>
<evidence type="ECO:0000256" key="5">
    <source>
        <dbReference type="ARBA" id="ARBA00022833"/>
    </source>
</evidence>
<evidence type="ECO:0000256" key="6">
    <source>
        <dbReference type="ARBA" id="ARBA00023242"/>
    </source>
</evidence>
<dbReference type="PANTHER" id="PTHR23067">
    <property type="entry name" value="DOUBLE-STRANDED RNA-BINDING ZINC FINGER PROTEIN"/>
    <property type="match status" value="1"/>
</dbReference>
<feature type="compositionally biased region" description="Low complexity" evidence="7">
    <location>
        <begin position="269"/>
        <end position="284"/>
    </location>
</feature>
<dbReference type="Proteomes" id="UP000694546">
    <property type="component" value="Chromosome 11"/>
</dbReference>
<dbReference type="GO" id="GO:0008270">
    <property type="term" value="F:zinc ion binding"/>
    <property type="evidence" value="ECO:0007669"/>
    <property type="project" value="UniProtKB-KW"/>
</dbReference>
<dbReference type="Gene3D" id="3.30.160.60">
    <property type="entry name" value="Classic Zinc Finger"/>
    <property type="match status" value="3"/>
</dbReference>
<dbReference type="SMART" id="SM00355">
    <property type="entry name" value="ZnF_C2H2"/>
    <property type="match status" value="3"/>
</dbReference>
<evidence type="ECO:0000256" key="7">
    <source>
        <dbReference type="SAM" id="MobiDB-lite"/>
    </source>
</evidence>
<dbReference type="AlphaFoldDB" id="A0A8C4Z4Q0"/>
<evidence type="ECO:0000256" key="3">
    <source>
        <dbReference type="ARBA" id="ARBA00022737"/>
    </source>
</evidence>
<proteinExistence type="predicted"/>
<dbReference type="SUPFAM" id="SSF57667">
    <property type="entry name" value="beta-beta-alpha zinc fingers"/>
    <property type="match status" value="3"/>
</dbReference>
<keyword evidence="10" id="KW-1185">Reference proteome</keyword>
<feature type="domain" description="C2H2-type" evidence="8">
    <location>
        <begin position="80"/>
        <end position="102"/>
    </location>
</feature>
<keyword evidence="6" id="KW-0539">Nucleus</keyword>
<dbReference type="FunFam" id="3.30.160.60:FF:000293">
    <property type="entry name" value="zinc finger protein 385B isoform X3"/>
    <property type="match status" value="1"/>
</dbReference>
<dbReference type="InterPro" id="IPR051845">
    <property type="entry name" value="Znf385"/>
</dbReference>
<dbReference type="Pfam" id="PF12874">
    <property type="entry name" value="zf-met"/>
    <property type="match status" value="3"/>
</dbReference>
<dbReference type="PROSITE" id="PS00028">
    <property type="entry name" value="ZINC_FINGER_C2H2_1"/>
    <property type="match status" value="2"/>
</dbReference>
<evidence type="ECO:0000259" key="8">
    <source>
        <dbReference type="PROSITE" id="PS00028"/>
    </source>
</evidence>
<feature type="region of interest" description="Disordered" evidence="7">
    <location>
        <begin position="253"/>
        <end position="284"/>
    </location>
</feature>
<comment type="subcellular location">
    <subcellularLocation>
        <location evidence="1">Nucleus</location>
    </subcellularLocation>
</comment>
<protein>
    <submittedName>
        <fullName evidence="9">Zinc finger protein 385D</fullName>
    </submittedName>
</protein>
<evidence type="ECO:0000256" key="2">
    <source>
        <dbReference type="ARBA" id="ARBA00022723"/>
    </source>
</evidence>
<dbReference type="Ensembl" id="ENSGMOT00000006889.2">
    <property type="protein sequence ID" value="ENSGMOP00000006696.2"/>
    <property type="gene ID" value="ENSGMOG00000006299.2"/>
</dbReference>
<dbReference type="PANTHER" id="PTHR23067:SF12">
    <property type="entry name" value="ZINC FINGER PROTEIN 385D"/>
    <property type="match status" value="1"/>
</dbReference>
<dbReference type="GO" id="GO:0005634">
    <property type="term" value="C:nucleus"/>
    <property type="evidence" value="ECO:0007669"/>
    <property type="project" value="UniProtKB-SubCell"/>
</dbReference>
<dbReference type="InterPro" id="IPR003604">
    <property type="entry name" value="Matrin/U1-like-C_Znf_C2H2"/>
</dbReference>
<feature type="region of interest" description="Disordered" evidence="7">
    <location>
        <begin position="106"/>
        <end position="145"/>
    </location>
</feature>
<keyword evidence="4" id="KW-0863">Zinc-finger</keyword>